<feature type="transmembrane region" description="Helical" evidence="1">
    <location>
        <begin position="184"/>
        <end position="202"/>
    </location>
</feature>
<keyword evidence="3" id="KW-1185">Reference proteome</keyword>
<feature type="transmembrane region" description="Helical" evidence="1">
    <location>
        <begin position="7"/>
        <end position="27"/>
    </location>
</feature>
<dbReference type="RefSeq" id="WP_056015798.1">
    <property type="nucleotide sequence ID" value="NZ_LLYZ01000008.1"/>
</dbReference>
<keyword evidence="1" id="KW-1133">Transmembrane helix</keyword>
<evidence type="ECO:0000313" key="2">
    <source>
        <dbReference type="EMBL" id="KQK25038.1"/>
    </source>
</evidence>
<dbReference type="Proteomes" id="UP000051682">
    <property type="component" value="Unassembled WGS sequence"/>
</dbReference>
<keyword evidence="1" id="KW-0812">Transmembrane</keyword>
<protein>
    <submittedName>
        <fullName evidence="2">Uncharacterized protein</fullName>
    </submittedName>
</protein>
<proteinExistence type="predicted"/>
<organism evidence="2 3">
    <name type="scientific">Chryseobacterium aquaticum</name>
    <dbReference type="NCBI Taxonomy" id="452084"/>
    <lineage>
        <taxon>Bacteria</taxon>
        <taxon>Pseudomonadati</taxon>
        <taxon>Bacteroidota</taxon>
        <taxon>Flavobacteriia</taxon>
        <taxon>Flavobacteriales</taxon>
        <taxon>Weeksellaceae</taxon>
        <taxon>Chryseobacterium group</taxon>
        <taxon>Chryseobacterium</taxon>
    </lineage>
</organism>
<keyword evidence="1" id="KW-0472">Membrane</keyword>
<evidence type="ECO:0000256" key="1">
    <source>
        <dbReference type="SAM" id="Phobius"/>
    </source>
</evidence>
<dbReference type="OrthoDB" id="1272476at2"/>
<accession>A0A0Q3P5F9</accession>
<dbReference type="STRING" id="452084.AR438_12955"/>
<gene>
    <name evidence="2" type="ORF">AR438_12955</name>
</gene>
<dbReference type="EMBL" id="LLYZ01000008">
    <property type="protein sequence ID" value="KQK25038.1"/>
    <property type="molecule type" value="Genomic_DNA"/>
</dbReference>
<dbReference type="AlphaFoldDB" id="A0A0Q3P5F9"/>
<name>A0A0Q3P5F9_9FLAO</name>
<reference evidence="2 3" key="1">
    <citation type="submission" date="2015-10" db="EMBL/GenBank/DDBJ databases">
        <title>Chryseobacterium aquaticum genome.</title>
        <authorList>
            <person name="Newman J.D."/>
            <person name="Ferguson M.B."/>
            <person name="Miller J.R."/>
        </authorList>
    </citation>
    <scope>NUCLEOTIDE SEQUENCE [LARGE SCALE GENOMIC DNA]</scope>
    <source>
        <strain evidence="2 3">KCTC 12483</strain>
    </source>
</reference>
<comment type="caution">
    <text evidence="2">The sequence shown here is derived from an EMBL/GenBank/DDBJ whole genome shotgun (WGS) entry which is preliminary data.</text>
</comment>
<sequence length="208" mass="24337">MISRKRIFYVPGLISALLIPVLFWYFGNRKINEPIPNVMDFGLPAKLTKENHNDYFEAFRNWNYQKIIVQPNSAKSNSAFYVSKLKELQKSNEKKTGIEFILNDYNTYGDFASLLNDMAIAKHETYGLDLDKTGHLFALTNYQDPNAKEIEYDCLLCNDVIRDEYKPTFIGNAQFFIKQLPKEAFYLIFGFLIFLNISMFSIKERFLN</sequence>
<evidence type="ECO:0000313" key="3">
    <source>
        <dbReference type="Proteomes" id="UP000051682"/>
    </source>
</evidence>